<sequence>MRHGRTGPRDLVREPEPRQPGRILDARLHLLDRQVLDVDEVPVCTLDDIELEVVDGEAAEDGRIDGSVPVVIAALLTGPVLGTRVFGGRPPASRWYRLPWRHVADVGTAVRLGVHGADLDATWLERWTRDHVIGRIPGGTHDPESSA</sequence>
<evidence type="ECO:0000313" key="2">
    <source>
        <dbReference type="Proteomes" id="UP001596011"/>
    </source>
</evidence>
<keyword evidence="2" id="KW-1185">Reference proteome</keyword>
<dbReference type="EMBL" id="JBHSFI010000005">
    <property type="protein sequence ID" value="MFC4629782.1"/>
    <property type="molecule type" value="Genomic_DNA"/>
</dbReference>
<comment type="caution">
    <text evidence="1">The sequence shown here is derived from an EMBL/GenBank/DDBJ whole genome shotgun (WGS) entry which is preliminary data.</text>
</comment>
<accession>A0ABV9HI21</accession>
<reference evidence="2" key="1">
    <citation type="journal article" date="2019" name="Int. J. Syst. Evol. Microbiol.">
        <title>The Global Catalogue of Microorganisms (GCM) 10K type strain sequencing project: providing services to taxonomists for standard genome sequencing and annotation.</title>
        <authorList>
            <consortium name="The Broad Institute Genomics Platform"/>
            <consortium name="The Broad Institute Genome Sequencing Center for Infectious Disease"/>
            <person name="Wu L."/>
            <person name="Ma J."/>
        </authorList>
    </citation>
    <scope>NUCLEOTIDE SEQUENCE [LARGE SCALE GENOMIC DNA]</scope>
    <source>
        <strain evidence="2">CCUG 42722</strain>
    </source>
</reference>
<organism evidence="1 2">
    <name type="scientific">Promicromonospora alba</name>
    <dbReference type="NCBI Taxonomy" id="1616110"/>
    <lineage>
        <taxon>Bacteria</taxon>
        <taxon>Bacillati</taxon>
        <taxon>Actinomycetota</taxon>
        <taxon>Actinomycetes</taxon>
        <taxon>Micrococcales</taxon>
        <taxon>Promicromonosporaceae</taxon>
        <taxon>Promicromonospora</taxon>
    </lineage>
</organism>
<proteinExistence type="predicted"/>
<name>A0ABV9HI21_9MICO</name>
<evidence type="ECO:0000313" key="1">
    <source>
        <dbReference type="EMBL" id="MFC4629782.1"/>
    </source>
</evidence>
<dbReference type="Proteomes" id="UP001596011">
    <property type="component" value="Unassembled WGS sequence"/>
</dbReference>
<protein>
    <submittedName>
        <fullName evidence="1">Uncharacterized protein</fullName>
    </submittedName>
</protein>
<gene>
    <name evidence="1" type="ORF">ACFO6V_16160</name>
</gene>
<dbReference type="RefSeq" id="WP_377136936.1">
    <property type="nucleotide sequence ID" value="NZ_JBHSFI010000005.1"/>
</dbReference>